<gene>
    <name evidence="21" type="ORF">URODEC1_LOCUS87506</name>
</gene>
<keyword evidence="14 18" id="KW-0472">Membrane</keyword>
<dbReference type="GO" id="GO:0006952">
    <property type="term" value="P:defense response"/>
    <property type="evidence" value="ECO:0007669"/>
    <property type="project" value="UniProtKB-ARBA"/>
</dbReference>
<evidence type="ECO:0000256" key="2">
    <source>
        <dbReference type="ARBA" id="ARBA00008536"/>
    </source>
</evidence>
<feature type="binding site" evidence="17">
    <location>
        <position position="337"/>
    </location>
    <ligand>
        <name>ATP</name>
        <dbReference type="ChEBI" id="CHEBI:30616"/>
    </ligand>
</feature>
<keyword evidence="9" id="KW-0430">Lectin</keyword>
<evidence type="ECO:0000313" key="22">
    <source>
        <dbReference type="Proteomes" id="UP001497457"/>
    </source>
</evidence>
<evidence type="ECO:0000256" key="18">
    <source>
        <dbReference type="SAM" id="Phobius"/>
    </source>
</evidence>
<dbReference type="InterPro" id="IPR050528">
    <property type="entry name" value="L-type_Lectin-RKs"/>
</dbReference>
<dbReference type="GO" id="GO:0005524">
    <property type="term" value="F:ATP binding"/>
    <property type="evidence" value="ECO:0007669"/>
    <property type="project" value="UniProtKB-UniRule"/>
</dbReference>
<dbReference type="Pfam" id="PF07714">
    <property type="entry name" value="PK_Tyr_Ser-Thr"/>
    <property type="match status" value="1"/>
</dbReference>
<evidence type="ECO:0000313" key="21">
    <source>
        <dbReference type="EMBL" id="CAL5043064.1"/>
    </source>
</evidence>
<keyword evidence="16" id="KW-0325">Glycoprotein</keyword>
<feature type="transmembrane region" description="Helical" evidence="18">
    <location>
        <begin position="253"/>
        <end position="276"/>
    </location>
</feature>
<keyword evidence="22" id="KW-1185">Reference proteome</keyword>
<keyword evidence="15" id="KW-0675">Receptor</keyword>
<evidence type="ECO:0000256" key="12">
    <source>
        <dbReference type="ARBA" id="ARBA00022840"/>
    </source>
</evidence>
<dbReference type="Gene3D" id="2.60.120.200">
    <property type="match status" value="2"/>
</dbReference>
<accession>A0ABC9DQM5</accession>
<dbReference type="CDD" id="cd06899">
    <property type="entry name" value="lectin_legume_LecRK_Arcelin_ConA"/>
    <property type="match status" value="1"/>
</dbReference>
<keyword evidence="12 17" id="KW-0067">ATP-binding</keyword>
<dbReference type="PROSITE" id="PS50011">
    <property type="entry name" value="PROTEIN_KINASE_DOM"/>
    <property type="match status" value="1"/>
</dbReference>
<dbReference type="PANTHER" id="PTHR27007">
    <property type="match status" value="1"/>
</dbReference>
<evidence type="ECO:0000256" key="9">
    <source>
        <dbReference type="ARBA" id="ARBA00022734"/>
    </source>
</evidence>
<keyword evidence="10 17" id="KW-0547">Nucleotide-binding</keyword>
<keyword evidence="13 18" id="KW-1133">Transmembrane helix</keyword>
<dbReference type="GO" id="GO:0030246">
    <property type="term" value="F:carbohydrate binding"/>
    <property type="evidence" value="ECO:0007669"/>
    <property type="project" value="UniProtKB-KW"/>
</dbReference>
<evidence type="ECO:0000256" key="16">
    <source>
        <dbReference type="ARBA" id="ARBA00023180"/>
    </source>
</evidence>
<proteinExistence type="inferred from homology"/>
<dbReference type="GO" id="GO:0016020">
    <property type="term" value="C:membrane"/>
    <property type="evidence" value="ECO:0007669"/>
    <property type="project" value="UniProtKB-SubCell"/>
</dbReference>
<evidence type="ECO:0000256" key="11">
    <source>
        <dbReference type="ARBA" id="ARBA00022777"/>
    </source>
</evidence>
<comment type="similarity">
    <text evidence="3">In the C-terminal section; belongs to the protein kinase superfamily. Ser/Thr protein kinase family.</text>
</comment>
<evidence type="ECO:0000256" key="15">
    <source>
        <dbReference type="ARBA" id="ARBA00023170"/>
    </source>
</evidence>
<dbReference type="Proteomes" id="UP001497457">
    <property type="component" value="Chromosome 34rd"/>
</dbReference>
<evidence type="ECO:0000256" key="4">
    <source>
        <dbReference type="ARBA" id="ARBA00012513"/>
    </source>
</evidence>
<organism evidence="21 22">
    <name type="scientific">Urochloa decumbens</name>
    <dbReference type="NCBI Taxonomy" id="240449"/>
    <lineage>
        <taxon>Eukaryota</taxon>
        <taxon>Viridiplantae</taxon>
        <taxon>Streptophyta</taxon>
        <taxon>Embryophyta</taxon>
        <taxon>Tracheophyta</taxon>
        <taxon>Spermatophyta</taxon>
        <taxon>Magnoliopsida</taxon>
        <taxon>Liliopsida</taxon>
        <taxon>Poales</taxon>
        <taxon>Poaceae</taxon>
        <taxon>PACMAD clade</taxon>
        <taxon>Panicoideae</taxon>
        <taxon>Panicodae</taxon>
        <taxon>Paniceae</taxon>
        <taxon>Melinidinae</taxon>
        <taxon>Urochloa</taxon>
    </lineage>
</organism>
<evidence type="ECO:0000256" key="19">
    <source>
        <dbReference type="SAM" id="SignalP"/>
    </source>
</evidence>
<name>A0ABC9DQM5_9POAL</name>
<evidence type="ECO:0000256" key="1">
    <source>
        <dbReference type="ARBA" id="ARBA00004479"/>
    </source>
</evidence>
<evidence type="ECO:0000256" key="14">
    <source>
        <dbReference type="ARBA" id="ARBA00023136"/>
    </source>
</evidence>
<dbReference type="SUPFAM" id="SSF49899">
    <property type="entry name" value="Concanavalin A-like lectins/glucanases"/>
    <property type="match status" value="2"/>
</dbReference>
<reference evidence="21" key="1">
    <citation type="submission" date="2024-10" db="EMBL/GenBank/DDBJ databases">
        <authorList>
            <person name="Ryan C."/>
        </authorList>
    </citation>
    <scope>NUCLEOTIDE SEQUENCE [LARGE SCALE GENOMIC DNA]</scope>
</reference>
<feature type="signal peptide" evidence="19">
    <location>
        <begin position="1"/>
        <end position="18"/>
    </location>
</feature>
<keyword evidence="5" id="KW-0723">Serine/threonine-protein kinase</keyword>
<evidence type="ECO:0000256" key="8">
    <source>
        <dbReference type="ARBA" id="ARBA00022729"/>
    </source>
</evidence>
<dbReference type="EMBL" id="OZ075144">
    <property type="protein sequence ID" value="CAL5043064.1"/>
    <property type="molecule type" value="Genomic_DNA"/>
</dbReference>
<dbReference type="EC" id="2.7.11.1" evidence="4"/>
<dbReference type="PROSITE" id="PS00107">
    <property type="entry name" value="PROTEIN_KINASE_ATP"/>
    <property type="match status" value="1"/>
</dbReference>
<feature type="domain" description="Protein kinase" evidence="20">
    <location>
        <begin position="308"/>
        <end position="397"/>
    </location>
</feature>
<evidence type="ECO:0000256" key="7">
    <source>
        <dbReference type="ARBA" id="ARBA00022692"/>
    </source>
</evidence>
<dbReference type="Gene3D" id="3.30.200.20">
    <property type="entry name" value="Phosphorylase Kinase, domain 1"/>
    <property type="match status" value="1"/>
</dbReference>
<evidence type="ECO:0000256" key="13">
    <source>
        <dbReference type="ARBA" id="ARBA00022989"/>
    </source>
</evidence>
<evidence type="ECO:0000256" key="17">
    <source>
        <dbReference type="PROSITE-ProRule" id="PRU10141"/>
    </source>
</evidence>
<keyword evidence="7 18" id="KW-0812">Transmembrane</keyword>
<evidence type="ECO:0000256" key="10">
    <source>
        <dbReference type="ARBA" id="ARBA00022741"/>
    </source>
</evidence>
<keyword evidence="11" id="KW-0418">Kinase</keyword>
<dbReference type="InterPro" id="IPR017441">
    <property type="entry name" value="Protein_kinase_ATP_BS"/>
</dbReference>
<evidence type="ECO:0000256" key="5">
    <source>
        <dbReference type="ARBA" id="ARBA00022527"/>
    </source>
</evidence>
<dbReference type="AlphaFoldDB" id="A0ABC9DQM5"/>
<dbReference type="SUPFAM" id="SSF56112">
    <property type="entry name" value="Protein kinase-like (PK-like)"/>
    <property type="match status" value="1"/>
</dbReference>
<dbReference type="Pfam" id="PF00139">
    <property type="entry name" value="Lectin_legB"/>
    <property type="match status" value="1"/>
</dbReference>
<evidence type="ECO:0000256" key="6">
    <source>
        <dbReference type="ARBA" id="ARBA00022679"/>
    </source>
</evidence>
<dbReference type="InterPro" id="IPR000719">
    <property type="entry name" value="Prot_kinase_dom"/>
</dbReference>
<dbReference type="InterPro" id="IPR001220">
    <property type="entry name" value="Legume_lectin_dom"/>
</dbReference>
<dbReference type="InterPro" id="IPR013320">
    <property type="entry name" value="ConA-like_dom_sf"/>
</dbReference>
<comment type="similarity">
    <text evidence="2">In the N-terminal section; belongs to the leguminous lectin family.</text>
</comment>
<protein>
    <recommendedName>
        <fullName evidence="4">non-specific serine/threonine protein kinase</fullName>
        <ecNumber evidence="4">2.7.11.1</ecNumber>
    </recommendedName>
</protein>
<dbReference type="GO" id="GO:0051707">
    <property type="term" value="P:response to other organism"/>
    <property type="evidence" value="ECO:0007669"/>
    <property type="project" value="UniProtKB-ARBA"/>
</dbReference>
<dbReference type="InterPro" id="IPR011009">
    <property type="entry name" value="Kinase-like_dom_sf"/>
</dbReference>
<evidence type="ECO:0000256" key="3">
    <source>
        <dbReference type="ARBA" id="ARBA00010217"/>
    </source>
</evidence>
<dbReference type="GO" id="GO:0004674">
    <property type="term" value="F:protein serine/threonine kinase activity"/>
    <property type="evidence" value="ECO:0007669"/>
    <property type="project" value="UniProtKB-KW"/>
</dbReference>
<dbReference type="FunFam" id="3.30.200.20:FF:000112">
    <property type="entry name" value="Lectin-domain containing receptor kinase A4.3"/>
    <property type="match status" value="1"/>
</dbReference>
<sequence length="397" mass="44542">MPGMEHLYFLLQLLFSMALNLLFSAGEDQFIQYGSILNLDGAATVTPDGVLELTNHTVHIKGHAFYPTPWQFRKSPGAQTSQYLGLLNKTSDGKQSNHLFAVELDSSQNDEFKDIDDNHIGININSLTSLQSKSAAFYDEKNGMFKNLSLVSRKEMQVWVDYNCETTHINVTLAPLSLAKPSKPLLSATYNLSTLLEDPSYIGFSASTGPINCLYCVLGWSMGIDHPAPLIDITKLPKLPHVSKKHHSKVLEIILPIATAMFILLVGAIIILLVWWRMRYAEIHEDWEAEFGPHRFSYKDLFHATNGFKNKNLLGQGGFGKVYKAVLPVSKLEVAVKRVSHESKQGMKEFIAEVVSIGRLRHRNLVQLLGYCRRKGFKSSKVLHLAYCICMTDGRKS</sequence>
<comment type="subcellular location">
    <subcellularLocation>
        <location evidence="1">Membrane</location>
        <topology evidence="1">Single-pass type I membrane protein</topology>
    </subcellularLocation>
</comment>
<feature type="chain" id="PRO_5044774267" description="non-specific serine/threonine protein kinase" evidence="19">
    <location>
        <begin position="19"/>
        <end position="397"/>
    </location>
</feature>
<dbReference type="InterPro" id="IPR001245">
    <property type="entry name" value="Ser-Thr/Tyr_kinase_cat_dom"/>
</dbReference>
<keyword evidence="8 19" id="KW-0732">Signal</keyword>
<evidence type="ECO:0000259" key="20">
    <source>
        <dbReference type="PROSITE" id="PS50011"/>
    </source>
</evidence>
<keyword evidence="6" id="KW-0808">Transferase</keyword>